<proteinExistence type="predicted"/>
<feature type="transmembrane region" description="Helical" evidence="2">
    <location>
        <begin position="2456"/>
        <end position="2475"/>
    </location>
</feature>
<keyword evidence="5" id="KW-1185">Reference proteome</keyword>
<keyword evidence="3" id="KW-0732">Signal</keyword>
<feature type="transmembrane region" description="Helical" evidence="2">
    <location>
        <begin position="1873"/>
        <end position="1896"/>
    </location>
</feature>
<sequence>MNFKLLLSILLCQTICAHAILDRTFGLLPAFTVSDLDQDGCISLLEYSLLSQALLRRAAPLFEVADNLQADGRRSTPRGLGAPKSLIGKAALSSNHSYLLSTKRKSQSTNKFRKLPELLLSMEPSGASGSFVFPELSRDKGLQIEAESARLPGSAAYIRGGRGLQNCEGNQDTHFVGECSWLNHTGMDDVLLCNDGTYCYPLEDEASWGCCKDRGKRAQCPSNWGQMCAVDYSCGGASDYCCEIDCDPLPERPCFAGCTDVAKDGADSDEPALWSDSELETCEDYFVYEYCNGTDGYGPGWADRKGGTFETYTVDGLTAQDACCACGGGIIAPPPLPSPPPVPPPSPPTPPALPPLPLAPPVSVDGSSVTLYDATYAFPQLNGVLQDANITVILLQINVTLTEALVEIRRAVSILGQCQSEDRSAVRCHVSGGGAYRIFRLGDGAAVHLEALELLAGRADSDGGALHVVHARVTLVDCVLRDSVTEGSGAAVYAYRGHVVCQACHLRGNVAEFYGGAIWGVNKSMVVLDGGTLVEGNACMDATVGVSSQSRLIVNGTSRVVGNTAKGYGGGLGGHVFSVLQVDGGSVLEGNKATGGAGLLLRESSTAIISGASLLHGNWAKDAGGGFNCLDGYNSISFTQGSLVTGNVADALAGAGMHSSSGTFVADGGSIISGNSAVLDGGGLYVHYANCDVTLKNMTLCGNEAGVSGGGVYLRDPGSSLYVTESLLCNNSAGEGEGGAIYSMSSVTLTQGTVVKNNTAAAADGGAVYMAAYSTLVLSEGSAVIGNFARRGGGFYTATRTQVEVLNHSSVERNVATYQGGGVFTESDGAVVVDGESLVQDNTVNASEVDTGGGGIYLGASATVTITGNSSVRRNQGGPIGTGGGLHAGEGSIVRLINASVAENKASDGGGVYAGKNASVQLDGCTLARNLASTRGGGVSSDLMARLEVTGQSAVVSNIAEGYGGGISCSDLMVRDSDISMNVASTGGAVNVLGSMLLVDARLNNNTAVLGGAIHFAAPDQEDGQARLVGCLISLNRADTSGGGISIGEVSVNRVYMSIEQGSVVEGNEAKEYGGGVMMNTGTIFTVVASMLNNNVATNGGGVYISSGTTMYITNSSLLSSNYAAGSGGGVYVGTRGLMVMTSLTQMLGNKCQMTGGGVHGAQAVNISISGGAQLRGNTAMREGGGIALLKGLGTEAEESSLLTVEESVLTGNRANLYSGGAISSDDFCVVKLRNVTLQANIAGYTGGALNSLDGYLEVVDSLVDGNFALYGGGISVLGTRPTAGYLCISTTTIVANVAEALGGGIALKEFAHASMGLPGSCGGAAELSSGAREGQRVRLAGNQAKQGSAIHIENSRDNVMQGVVLTNNTMVAQDSLTDETSVLSVRTSEVEVEGCHFEGNVGCAVYAIRGSNVSLAGAMFARHVAMEGSALHLSQDSAAVAVNCSFASGRARQGGAVHTSGRLAVAGSRFEGNVAESSGGSIYLQLGLQATNISRCDFVNNSVEGGNGGAMYLSGSEEFDGVVNRTWLYSLSFDGNSAEHGGAVGFWQPQDLLVMPEPPRCFDCNLTGSNSAEYGNMDGAGLLWQVDPLQQEGESSQDLAYPIYVRITDVNGETVTVDSSSVVQLHFVDDSVCNVQDGAKHVTAVNGVASFPQEDGELVLKGNPGTRCKMYFSSSLDSEISYDVVSNITEVPLRHCLPGEELKGEAPWQYCSQCEAGLLSLDNQSACLDCQAELEWCNEVTMDDSDPDNKCPLSCPGGNEYVVCQGAYLAPSAQHCGSDTRCLLARASVCEQEAACTTNTEVQTCGLGEDGNAGRVGRGADAVAELRLCEEEMYIGSQTVLCGSMVPVTCSDDHYSDLLSLKCRKCGSRAEVLTTAIAGISGLLLLLAMLFTLYLTTVSDEQVRDARQASKEQMMSGEAQATSIQILKAKQAASLVLGYVQVMGQLSDVYSESVLPAFMTGFTNHINLLSIDLSLVVNLQCFKYYFLPSVQGSSFMFSFWQAVLEPYLLAAIFAALYVGILRSRQKRKQASAAEDKPPGDEQDEEAAQLEWRGNMQAVCMGAYLFVMMFVHPGISTTTFQLFNCQALYFDDPSHKQTWLKQDTSVECFTGAWYLAAAFALYTQITFVFGFPFALYLAMRHMHQYQMVRLPREVAERHLDFLRAGEWIPCHANDQALVRRLTSFFRNPDATITTDTSLNIALAKWKFRQGVLPRTASRIKERPPCPAVPRAAPSEPPQDFRPSPSQVAQESPANASEMDAQTQAVTKAIALTWRRKTDLNKQVPVDLFMWSGSFVRCTGTDSVCLDAAWATLRKSTIFKSPRNAKSRSRRTMSALFTDMSHVLLLRDGSVIVDALCLDKPDIGNHGVISQVPMTRLDDPKLSKVLGQFRDPFEDVFYYWQCYEITRRMLQTGVVVVVSMSLNENAALVYSLIISVAAILLQQRYSPYKNDALDDLQLFILLNQFAVQLMLIMLDLNGSGETIGVSFLVLQALLLTYSMTLIVPAFQPVINGLHSKVRHLMAPCVERTRAGLTHVIRQPGSSFSSMFQRKSKSDILVETQTYNPAFNDPAFNDPDDLRLEGPGANAACLPTVGVRNHGDTSFEDTFFEDCMYSSQGNLGGGDATTISGEAPGMEVIRIDAHSPPRFRMKNSFELGAIRTSDMVLTDNVQASPFYFKGGDAISLLHIDSASDMPQNLDMLEQSTEAGRYT</sequence>
<dbReference type="SUPFAM" id="SSF51126">
    <property type="entry name" value="Pectin lyase-like"/>
    <property type="match status" value="3"/>
</dbReference>
<feature type="transmembrane region" description="Helical" evidence="2">
    <location>
        <begin position="1967"/>
        <end position="1988"/>
    </location>
</feature>
<evidence type="ECO:0008006" key="6">
    <source>
        <dbReference type="Google" id="ProtNLM"/>
    </source>
</evidence>
<feature type="transmembrane region" description="Helical" evidence="2">
    <location>
        <begin position="2063"/>
        <end position="2083"/>
    </location>
</feature>
<evidence type="ECO:0000313" key="4">
    <source>
        <dbReference type="EMBL" id="KAK3256290.1"/>
    </source>
</evidence>
<dbReference type="InterPro" id="IPR006626">
    <property type="entry name" value="PbH1"/>
</dbReference>
<keyword evidence="2" id="KW-0472">Membrane</keyword>
<feature type="region of interest" description="Disordered" evidence="1">
    <location>
        <begin position="2218"/>
        <end position="2261"/>
    </location>
</feature>
<feature type="transmembrane region" description="Helical" evidence="2">
    <location>
        <begin position="2112"/>
        <end position="2139"/>
    </location>
</feature>
<gene>
    <name evidence="4" type="ORF">CYMTET_34570</name>
</gene>
<keyword evidence="2" id="KW-1133">Transmembrane helix</keyword>
<feature type="chain" id="PRO_5041953641" description="Pectate lyase C" evidence="3">
    <location>
        <begin position="20"/>
        <end position="2708"/>
    </location>
</feature>
<organism evidence="4 5">
    <name type="scientific">Cymbomonas tetramitiformis</name>
    <dbReference type="NCBI Taxonomy" id="36881"/>
    <lineage>
        <taxon>Eukaryota</taxon>
        <taxon>Viridiplantae</taxon>
        <taxon>Chlorophyta</taxon>
        <taxon>Pyramimonadophyceae</taxon>
        <taxon>Pyramimonadales</taxon>
        <taxon>Pyramimonadaceae</taxon>
        <taxon>Cymbomonas</taxon>
    </lineage>
</organism>
<feature type="compositionally biased region" description="Polar residues" evidence="1">
    <location>
        <begin position="2243"/>
        <end position="2261"/>
    </location>
</feature>
<name>A0AAE0FAZ9_9CHLO</name>
<dbReference type="InterPro" id="IPR011050">
    <property type="entry name" value="Pectin_lyase_fold/virulence"/>
</dbReference>
<evidence type="ECO:0000256" key="2">
    <source>
        <dbReference type="SAM" id="Phobius"/>
    </source>
</evidence>
<feature type="region of interest" description="Disordered" evidence="1">
    <location>
        <begin position="336"/>
        <end position="358"/>
    </location>
</feature>
<feature type="transmembrane region" description="Helical" evidence="2">
    <location>
        <begin position="2000"/>
        <end position="2021"/>
    </location>
</feature>
<dbReference type="Proteomes" id="UP001190700">
    <property type="component" value="Unassembled WGS sequence"/>
</dbReference>
<evidence type="ECO:0000256" key="1">
    <source>
        <dbReference type="SAM" id="MobiDB-lite"/>
    </source>
</evidence>
<feature type="transmembrane region" description="Helical" evidence="2">
    <location>
        <begin position="2482"/>
        <end position="2505"/>
    </location>
</feature>
<feature type="signal peptide" evidence="3">
    <location>
        <begin position="1"/>
        <end position="19"/>
    </location>
</feature>
<keyword evidence="2" id="KW-0812">Transmembrane</keyword>
<protein>
    <recommendedName>
        <fullName evidence="6">Pectate lyase C</fullName>
    </recommendedName>
</protein>
<dbReference type="SMART" id="SM00710">
    <property type="entry name" value="PbH1"/>
    <property type="match status" value="18"/>
</dbReference>
<accession>A0AAE0FAZ9</accession>
<comment type="caution">
    <text evidence="4">The sequence shown here is derived from an EMBL/GenBank/DDBJ whole genome shotgun (WGS) entry which is preliminary data.</text>
</comment>
<dbReference type="PROSITE" id="PS00018">
    <property type="entry name" value="EF_HAND_1"/>
    <property type="match status" value="1"/>
</dbReference>
<dbReference type="PANTHER" id="PTHR11319">
    <property type="entry name" value="G PROTEIN-COUPLED RECEPTOR-RELATED"/>
    <property type="match status" value="1"/>
</dbReference>
<dbReference type="EMBL" id="LGRX02021800">
    <property type="protein sequence ID" value="KAK3256290.1"/>
    <property type="molecule type" value="Genomic_DNA"/>
</dbReference>
<dbReference type="InterPro" id="IPR018247">
    <property type="entry name" value="EF_Hand_1_Ca_BS"/>
</dbReference>
<evidence type="ECO:0000313" key="5">
    <source>
        <dbReference type="Proteomes" id="UP001190700"/>
    </source>
</evidence>
<dbReference type="PANTHER" id="PTHR11319:SF35">
    <property type="entry name" value="OUTER MEMBRANE PROTEIN PMPC-RELATED"/>
    <property type="match status" value="1"/>
</dbReference>
<evidence type="ECO:0000256" key="3">
    <source>
        <dbReference type="SAM" id="SignalP"/>
    </source>
</evidence>
<reference evidence="4 5" key="1">
    <citation type="journal article" date="2015" name="Genome Biol. Evol.">
        <title>Comparative Genomics of a Bacterivorous Green Alga Reveals Evolutionary Causalities and Consequences of Phago-Mixotrophic Mode of Nutrition.</title>
        <authorList>
            <person name="Burns J.A."/>
            <person name="Paasch A."/>
            <person name="Narechania A."/>
            <person name="Kim E."/>
        </authorList>
    </citation>
    <scope>NUCLEOTIDE SEQUENCE [LARGE SCALE GENOMIC DNA]</scope>
    <source>
        <strain evidence="4 5">PLY_AMNH</strain>
    </source>
</reference>